<protein>
    <submittedName>
        <fullName evidence="2">Uncharacterized protein</fullName>
    </submittedName>
</protein>
<evidence type="ECO:0000313" key="3">
    <source>
        <dbReference type="Proteomes" id="UP000664132"/>
    </source>
</evidence>
<feature type="region of interest" description="Disordered" evidence="1">
    <location>
        <begin position="542"/>
        <end position="561"/>
    </location>
</feature>
<dbReference type="AlphaFoldDB" id="A0A8H7TB32"/>
<organism evidence="2 3">
    <name type="scientific">Cadophora malorum</name>
    <dbReference type="NCBI Taxonomy" id="108018"/>
    <lineage>
        <taxon>Eukaryota</taxon>
        <taxon>Fungi</taxon>
        <taxon>Dikarya</taxon>
        <taxon>Ascomycota</taxon>
        <taxon>Pezizomycotina</taxon>
        <taxon>Leotiomycetes</taxon>
        <taxon>Helotiales</taxon>
        <taxon>Ploettnerulaceae</taxon>
        <taxon>Cadophora</taxon>
    </lineage>
</organism>
<feature type="compositionally biased region" description="Basic and acidic residues" evidence="1">
    <location>
        <begin position="542"/>
        <end position="558"/>
    </location>
</feature>
<evidence type="ECO:0000256" key="1">
    <source>
        <dbReference type="SAM" id="MobiDB-lite"/>
    </source>
</evidence>
<reference evidence="2" key="1">
    <citation type="submission" date="2021-02" db="EMBL/GenBank/DDBJ databases">
        <title>Genome sequence Cadophora malorum strain M34.</title>
        <authorList>
            <person name="Stefanovic E."/>
            <person name="Vu D."/>
            <person name="Scully C."/>
            <person name="Dijksterhuis J."/>
            <person name="Roader J."/>
            <person name="Houbraken J."/>
        </authorList>
    </citation>
    <scope>NUCLEOTIDE SEQUENCE</scope>
    <source>
        <strain evidence="2">M34</strain>
    </source>
</reference>
<keyword evidence="3" id="KW-1185">Reference proteome</keyword>
<gene>
    <name evidence="2" type="ORF">IFR04_010639</name>
</gene>
<dbReference type="EMBL" id="JAFJYH010000193">
    <property type="protein sequence ID" value="KAG4416236.1"/>
    <property type="molecule type" value="Genomic_DNA"/>
</dbReference>
<sequence>MEVYSQHLVILNGLASSRKLATQGGQHDTAAVLDAHIMKLEKEMNAAVAETGHTIPSNEDASPWWVGKEEYSDLTWWWRETAALHRLQERAEHRKKASLNALVKTSDKNCEEIKKEIRHQPDDDLAQMSDAMTQYMKHETVPNAIEQLSVYLADLQLDERINLRVMKALDRLLSWKDTAAAEDVGIESIDTKTLYPTQREILVEDALRALRDYRQALLSYGSECENKAVFDLVHKALHRDDNSPKLASAVPEYRPTSKDSCSCGEECLIASLPLLPSPPATPELSAEDVQIIESLKEFDGEVRDWSTYLQQELRSYRHYLSTGGNVDEGVLKPTKDIIILANGKNKTDQQEFEVFSSQGCMGSCEETAIEEEDPNIDDQELNITKFKEERFRALPGDLQVFHETVSKNIHRAEVDHQLLKAAQMLVELVGERLEGKADEVENVREATKEGSPAKDVPDATIRDIHSQIIIEAKTATPGLAEQVNEIGKATLEVKGEVDSELVVASEKITTLMKESVNARNEAQDDPKILDEAGKLVKLAREEIETPPKELSPEPELVKKEKRRNAVRFAHKLVEILGEMKPSSSKKK</sequence>
<evidence type="ECO:0000313" key="2">
    <source>
        <dbReference type="EMBL" id="KAG4416236.1"/>
    </source>
</evidence>
<proteinExistence type="predicted"/>
<name>A0A8H7TB32_9HELO</name>
<comment type="caution">
    <text evidence="2">The sequence shown here is derived from an EMBL/GenBank/DDBJ whole genome shotgun (WGS) entry which is preliminary data.</text>
</comment>
<dbReference type="Proteomes" id="UP000664132">
    <property type="component" value="Unassembled WGS sequence"/>
</dbReference>
<dbReference type="OrthoDB" id="3547895at2759"/>
<accession>A0A8H7TB32</accession>